<dbReference type="RefSeq" id="WP_054655580.1">
    <property type="nucleotide sequence ID" value="NZ_BBFL01000011.1"/>
</dbReference>
<dbReference type="GO" id="GO:0016491">
    <property type="term" value="F:oxidoreductase activity"/>
    <property type="evidence" value="ECO:0007669"/>
    <property type="project" value="UniProtKB-KW"/>
</dbReference>
<keyword evidence="2" id="KW-0521">NADP</keyword>
<dbReference type="SUPFAM" id="SSF51735">
    <property type="entry name" value="NAD(P)-binding Rossmann-fold domains"/>
    <property type="match status" value="1"/>
</dbReference>
<name>A0A1Z5IIJ1_9LACO</name>
<organism evidence="4 5">
    <name type="scientific">Secundilactobacillus silagei JCM 19001</name>
    <dbReference type="NCBI Taxonomy" id="1302250"/>
    <lineage>
        <taxon>Bacteria</taxon>
        <taxon>Bacillati</taxon>
        <taxon>Bacillota</taxon>
        <taxon>Bacilli</taxon>
        <taxon>Lactobacillales</taxon>
        <taxon>Lactobacillaceae</taxon>
        <taxon>Secundilactobacillus</taxon>
    </lineage>
</organism>
<evidence type="ECO:0000256" key="3">
    <source>
        <dbReference type="ARBA" id="ARBA00023002"/>
    </source>
</evidence>
<evidence type="ECO:0000313" key="5">
    <source>
        <dbReference type="Proteomes" id="UP000198402"/>
    </source>
</evidence>
<dbReference type="STRING" id="1302250.GCA_001313225_02424"/>
<dbReference type="EMBL" id="BCMG01000008">
    <property type="protein sequence ID" value="GAX01594.1"/>
    <property type="molecule type" value="Genomic_DNA"/>
</dbReference>
<dbReference type="Proteomes" id="UP000198402">
    <property type="component" value="Unassembled WGS sequence"/>
</dbReference>
<proteinExistence type="inferred from homology"/>
<dbReference type="PANTHER" id="PTHR43963:SF6">
    <property type="entry name" value="CHAIN DEHYDROGENASE FAMILY PROTEIN, PUTATIVE (AFU_ORTHOLOGUE AFUA_3G15350)-RELATED"/>
    <property type="match status" value="1"/>
</dbReference>
<dbReference type="OrthoDB" id="5786478at2"/>
<dbReference type="PRINTS" id="PR00081">
    <property type="entry name" value="GDHRDH"/>
</dbReference>
<keyword evidence="3" id="KW-0560">Oxidoreductase</keyword>
<gene>
    <name evidence="4" type="primary">cbr_5</name>
    <name evidence="4" type="ORF">IWT126_01636</name>
</gene>
<dbReference type="InterPro" id="IPR036291">
    <property type="entry name" value="NAD(P)-bd_dom_sf"/>
</dbReference>
<evidence type="ECO:0000256" key="1">
    <source>
        <dbReference type="ARBA" id="ARBA00006484"/>
    </source>
</evidence>
<protein>
    <submittedName>
        <fullName evidence="4">Carbonyl reductase</fullName>
    </submittedName>
</protein>
<evidence type="ECO:0000313" key="4">
    <source>
        <dbReference type="EMBL" id="GAX01594.1"/>
    </source>
</evidence>
<dbReference type="Gene3D" id="3.40.50.720">
    <property type="entry name" value="NAD(P)-binding Rossmann-like Domain"/>
    <property type="match status" value="1"/>
</dbReference>
<evidence type="ECO:0000256" key="2">
    <source>
        <dbReference type="ARBA" id="ARBA00022857"/>
    </source>
</evidence>
<reference evidence="4 5" key="1">
    <citation type="submission" date="2015-11" db="EMBL/GenBank/DDBJ databases">
        <title>Draft genome sequences of new species of the genus Lactobacillus isolated from orchardgrass silage.</title>
        <authorList>
            <person name="Tohno M."/>
            <person name="Tanizawa Y."/>
            <person name="Arita M."/>
        </authorList>
    </citation>
    <scope>NUCLEOTIDE SEQUENCE [LARGE SCALE GENOMIC DNA]</scope>
    <source>
        <strain evidence="4 5">IWT126</strain>
    </source>
</reference>
<comment type="similarity">
    <text evidence="1">Belongs to the short-chain dehydrogenases/reductases (SDR) family.</text>
</comment>
<comment type="caution">
    <text evidence="4">The sequence shown here is derived from an EMBL/GenBank/DDBJ whole genome shotgun (WGS) entry which is preliminary data.</text>
</comment>
<keyword evidence="5" id="KW-1185">Reference proteome</keyword>
<accession>A0A1Z5IIJ1</accession>
<sequence>MTKTVLISGANKGIGYETAKQLGAKGWFVLVGARNEDRGQTAVQHLQEQGIRAEWIKLDLNDLATIHQAAEFIQQNHPDLQAVINNAGIPGDMNKCPLDFTVEELQAVTSVNFLGNFEMIKAFTPILAKNYGRIVNLTVPSVPSGYFHPFAYLTSKSTLNMMIKLVGRDYKQTHTNVDIMGIAPGGITTDLNGHMKNPLMRTVKQGAHSVVQVVTDKRHHQGKIVLRFGIGNLLTNMLFKKN</sequence>
<dbReference type="AlphaFoldDB" id="A0A1Z5IIJ1"/>
<dbReference type="PANTHER" id="PTHR43963">
    <property type="entry name" value="CARBONYL REDUCTASE 1-RELATED"/>
    <property type="match status" value="1"/>
</dbReference>
<dbReference type="Pfam" id="PF00106">
    <property type="entry name" value="adh_short"/>
    <property type="match status" value="1"/>
</dbReference>
<dbReference type="InterPro" id="IPR002347">
    <property type="entry name" value="SDR_fam"/>
</dbReference>